<sequence>MIQSPFDPLDPKYRCLFGAVHVKTVTYFLTYLNLSLTILFTYSAINERNIPQVLFVAFISALIIGAAIYGTATEKAEWLIPYLISSGVYLALNFVIIVSGLITLMFAAGETLPTLSGKRNYINEQRDWDEVKHDDLVKVMLLFFLYAIKLGIGFWMYMVVYRCYQFFVGKKEASRLPTYQTSSFGNPTFSNAPETKSSLDEVDL</sequence>
<evidence type="ECO:0000313" key="1">
    <source>
        <dbReference type="Proteomes" id="UP000887579"/>
    </source>
</evidence>
<dbReference type="Proteomes" id="UP000887579">
    <property type="component" value="Unplaced"/>
</dbReference>
<evidence type="ECO:0000313" key="2">
    <source>
        <dbReference type="WBParaSite" id="ES5_v2.g10093.t1"/>
    </source>
</evidence>
<organism evidence="1 2">
    <name type="scientific">Panagrolaimus sp. ES5</name>
    <dbReference type="NCBI Taxonomy" id="591445"/>
    <lineage>
        <taxon>Eukaryota</taxon>
        <taxon>Metazoa</taxon>
        <taxon>Ecdysozoa</taxon>
        <taxon>Nematoda</taxon>
        <taxon>Chromadorea</taxon>
        <taxon>Rhabditida</taxon>
        <taxon>Tylenchina</taxon>
        <taxon>Panagrolaimomorpha</taxon>
        <taxon>Panagrolaimoidea</taxon>
        <taxon>Panagrolaimidae</taxon>
        <taxon>Panagrolaimus</taxon>
    </lineage>
</organism>
<name>A0AC34EZC9_9BILA</name>
<protein>
    <submittedName>
        <fullName evidence="2">Uncharacterized protein</fullName>
    </submittedName>
</protein>
<dbReference type="WBParaSite" id="ES5_v2.g10093.t1">
    <property type="protein sequence ID" value="ES5_v2.g10093.t1"/>
    <property type="gene ID" value="ES5_v2.g10093"/>
</dbReference>
<accession>A0AC34EZC9</accession>
<reference evidence="2" key="1">
    <citation type="submission" date="2022-11" db="UniProtKB">
        <authorList>
            <consortium name="WormBaseParasite"/>
        </authorList>
    </citation>
    <scope>IDENTIFICATION</scope>
</reference>
<proteinExistence type="predicted"/>